<evidence type="ECO:0000313" key="8">
    <source>
        <dbReference type="Proteomes" id="UP000436088"/>
    </source>
</evidence>
<sequence>MASLERASPALKEILLRIYNAERPIEIDHHLYEFGSVEYYIKSSASEPFTYLSISTPLLSQGVFLSHGLSPYTLQMVRGISIDVLDIVEPPTDGYQLTLRLDFSKLPRNKESLKVVTEVSSVQAVVLSSQLKEMLQNVNSWDISQGMYKPIKLIYHPKEPFYVIRQGSSDCVVGWNSQQSGIVQDCTVMECPGFVSQPLVDPERSMAELMDVGSSGKWAKVPPCNWSPIPPPELRGEPFEDLSTNGGFVSFDISSHHVEGKRLDKTVWSLLNFYTYVKHHVKCTRGFIQRRMRRRMDSLVQVLEKSMKEENGQIQKVKGWKKMKNWVRLTSKSKMIKRRYHDITKKIKRIRFRIKIHGFGRFRRRWLTMPNFSSSMGYTKLKKTN</sequence>
<keyword evidence="4 6" id="KW-0009">Actin-binding</keyword>
<dbReference type="GO" id="GO:0008168">
    <property type="term" value="F:methyltransferase activity"/>
    <property type="evidence" value="ECO:0007669"/>
    <property type="project" value="UniProtKB-KW"/>
</dbReference>
<proteinExistence type="inferred from homology"/>
<comment type="caution">
    <text evidence="7">The sequence shown here is derived from an EMBL/GenBank/DDBJ whole genome shotgun (WGS) entry which is preliminary data.</text>
</comment>
<evidence type="ECO:0000256" key="3">
    <source>
        <dbReference type="ARBA" id="ARBA00022490"/>
    </source>
</evidence>
<keyword evidence="5 6" id="KW-0206">Cytoskeleton</keyword>
<dbReference type="PANTHER" id="PTHR12058">
    <property type="entry name" value="ARP2/3 COMPLEX 34 KDA SUBUNIT"/>
    <property type="match status" value="1"/>
</dbReference>
<reference evidence="7" key="1">
    <citation type="submission" date="2019-09" db="EMBL/GenBank/DDBJ databases">
        <title>Draft genome information of white flower Hibiscus syriacus.</title>
        <authorList>
            <person name="Kim Y.-M."/>
        </authorList>
    </citation>
    <scope>NUCLEOTIDE SEQUENCE [LARGE SCALE GENOMIC DNA]</scope>
    <source>
        <strain evidence="7">YM2019G1</strain>
    </source>
</reference>
<comment type="function">
    <text evidence="6">Functions as actin-binding component of the Arp2/3 complex which is involved in regulation of actin polymerization and together with an activating nucleation-promoting factor (NPF) mediates the formation of branched actin networks.</text>
</comment>
<dbReference type="EMBL" id="VEPZ02001057">
    <property type="protein sequence ID" value="KAE8697005.1"/>
    <property type="molecule type" value="Genomic_DNA"/>
</dbReference>
<dbReference type="InterPro" id="IPR007188">
    <property type="entry name" value="ARPC2"/>
</dbReference>
<dbReference type="Gene3D" id="3.30.1460.20">
    <property type="match status" value="2"/>
</dbReference>
<comment type="subunit">
    <text evidence="6">Component of the Arp2/3 complex.</text>
</comment>
<keyword evidence="8" id="KW-1185">Reference proteome</keyword>
<gene>
    <name evidence="7" type="ORF">F3Y22_tig00110637pilonHSYRG00705</name>
</gene>
<dbReference type="GO" id="GO:0030041">
    <property type="term" value="P:actin filament polymerization"/>
    <property type="evidence" value="ECO:0007669"/>
    <property type="project" value="InterPro"/>
</dbReference>
<evidence type="ECO:0000256" key="1">
    <source>
        <dbReference type="ARBA" id="ARBA00004245"/>
    </source>
</evidence>
<name>A0A6A3A1D5_HIBSY</name>
<dbReference type="Proteomes" id="UP000436088">
    <property type="component" value="Unassembled WGS sequence"/>
</dbReference>
<comment type="subcellular location">
    <subcellularLocation>
        <location evidence="1 6">Cytoplasm</location>
        <location evidence="1 6">Cytoskeleton</location>
    </subcellularLocation>
</comment>
<dbReference type="PANTHER" id="PTHR12058:SF1">
    <property type="entry name" value="ACTIN-RELATED PROTEIN 2_3 COMPLEX SUBUNIT 2B"/>
    <property type="match status" value="1"/>
</dbReference>
<dbReference type="Pfam" id="PF04045">
    <property type="entry name" value="P34-Arc"/>
    <property type="match status" value="1"/>
</dbReference>
<evidence type="ECO:0000256" key="2">
    <source>
        <dbReference type="ARBA" id="ARBA00007192"/>
    </source>
</evidence>
<evidence type="ECO:0000256" key="6">
    <source>
        <dbReference type="RuleBase" id="RU364015"/>
    </source>
</evidence>
<dbReference type="GO" id="GO:0034314">
    <property type="term" value="P:Arp2/3 complex-mediated actin nucleation"/>
    <property type="evidence" value="ECO:0007669"/>
    <property type="project" value="InterPro"/>
</dbReference>
<evidence type="ECO:0000313" key="7">
    <source>
        <dbReference type="EMBL" id="KAE8697005.1"/>
    </source>
</evidence>
<dbReference type="GO" id="GO:0005200">
    <property type="term" value="F:structural constituent of cytoskeleton"/>
    <property type="evidence" value="ECO:0007669"/>
    <property type="project" value="TreeGrafter"/>
</dbReference>
<keyword evidence="3 6" id="KW-0963">Cytoplasm</keyword>
<dbReference type="GO" id="GO:0051015">
    <property type="term" value="F:actin filament binding"/>
    <property type="evidence" value="ECO:0007669"/>
    <property type="project" value="TreeGrafter"/>
</dbReference>
<dbReference type="GO" id="GO:0005885">
    <property type="term" value="C:Arp2/3 protein complex"/>
    <property type="evidence" value="ECO:0007669"/>
    <property type="project" value="InterPro"/>
</dbReference>
<evidence type="ECO:0000256" key="4">
    <source>
        <dbReference type="ARBA" id="ARBA00023203"/>
    </source>
</evidence>
<protein>
    <recommendedName>
        <fullName evidence="6">Arp2/3 complex 34 kDa subunit</fullName>
    </recommendedName>
</protein>
<dbReference type="AlphaFoldDB" id="A0A6A3A1D5"/>
<dbReference type="InterPro" id="IPR034666">
    <property type="entry name" value="ARPC2/4"/>
</dbReference>
<accession>A0A6A3A1D5</accession>
<evidence type="ECO:0000256" key="5">
    <source>
        <dbReference type="ARBA" id="ARBA00023212"/>
    </source>
</evidence>
<organism evidence="7 8">
    <name type="scientific">Hibiscus syriacus</name>
    <name type="common">Rose of Sharon</name>
    <dbReference type="NCBI Taxonomy" id="106335"/>
    <lineage>
        <taxon>Eukaryota</taxon>
        <taxon>Viridiplantae</taxon>
        <taxon>Streptophyta</taxon>
        <taxon>Embryophyta</taxon>
        <taxon>Tracheophyta</taxon>
        <taxon>Spermatophyta</taxon>
        <taxon>Magnoliopsida</taxon>
        <taxon>eudicotyledons</taxon>
        <taxon>Gunneridae</taxon>
        <taxon>Pentapetalae</taxon>
        <taxon>rosids</taxon>
        <taxon>malvids</taxon>
        <taxon>Malvales</taxon>
        <taxon>Malvaceae</taxon>
        <taxon>Malvoideae</taxon>
        <taxon>Hibiscus</taxon>
    </lineage>
</organism>
<comment type="similarity">
    <text evidence="2 6">Belongs to the ARPC2 family.</text>
</comment>
<dbReference type="SUPFAM" id="SSF69645">
    <property type="entry name" value="Arp2/3 complex subunits"/>
    <property type="match status" value="2"/>
</dbReference>
<dbReference type="GO" id="GO:0032259">
    <property type="term" value="P:methylation"/>
    <property type="evidence" value="ECO:0007669"/>
    <property type="project" value="UniProtKB-KW"/>
</dbReference>